<feature type="compositionally biased region" description="Basic and acidic residues" evidence="1">
    <location>
        <begin position="70"/>
        <end position="99"/>
    </location>
</feature>
<feature type="region of interest" description="Disordered" evidence="1">
    <location>
        <begin position="56"/>
        <end position="159"/>
    </location>
</feature>
<dbReference type="EMBL" id="AMCI01000565">
    <property type="protein sequence ID" value="EJX08667.1"/>
    <property type="molecule type" value="Genomic_DNA"/>
</dbReference>
<organism evidence="2">
    <name type="scientific">gut metagenome</name>
    <dbReference type="NCBI Taxonomy" id="749906"/>
    <lineage>
        <taxon>unclassified sequences</taxon>
        <taxon>metagenomes</taxon>
        <taxon>organismal metagenomes</taxon>
    </lineage>
</organism>
<sequence>MRKQILDALKAKFPGVSEAILSRVADKLSKTVTKEEEVQTAVDGVSLQQVIESYGDSRATEAQQTAVANYEKKHGLKDGKKKEEPAPKEESEKDDKGGEDVPSWAQTLIDANKALTERINQMETERTTTSRRQQLDALVENLPEKPEEGLQPNAGGGNE</sequence>
<gene>
    <name evidence="2" type="ORF">EVA_03222</name>
</gene>
<comment type="caution">
    <text evidence="2">The sequence shown here is derived from an EMBL/GenBank/DDBJ whole genome shotgun (WGS) entry which is preliminary data.</text>
</comment>
<evidence type="ECO:0000313" key="2">
    <source>
        <dbReference type="EMBL" id="EJX08667.1"/>
    </source>
</evidence>
<proteinExistence type="predicted"/>
<evidence type="ECO:0000256" key="1">
    <source>
        <dbReference type="SAM" id="MobiDB-lite"/>
    </source>
</evidence>
<reference evidence="2" key="1">
    <citation type="journal article" date="2012" name="PLoS ONE">
        <title>Gene sets for utilization of primary and secondary nutrition supplies in the distal gut of endangered iberian lynx.</title>
        <authorList>
            <person name="Alcaide M."/>
            <person name="Messina E."/>
            <person name="Richter M."/>
            <person name="Bargiela R."/>
            <person name="Peplies J."/>
            <person name="Huws S.A."/>
            <person name="Newbold C.J."/>
            <person name="Golyshin P.N."/>
            <person name="Simon M.A."/>
            <person name="Lopez G."/>
            <person name="Yakimov M.M."/>
            <person name="Ferrer M."/>
        </authorList>
    </citation>
    <scope>NUCLEOTIDE SEQUENCE</scope>
</reference>
<dbReference type="AlphaFoldDB" id="J9GLB7"/>
<name>J9GLB7_9ZZZZ</name>
<protein>
    <submittedName>
        <fullName evidence="2">Uncharacterized protein</fullName>
    </submittedName>
</protein>
<accession>J9GLB7</accession>